<feature type="transmembrane region" description="Helical" evidence="1">
    <location>
        <begin position="12"/>
        <end position="40"/>
    </location>
</feature>
<feature type="transmembrane region" description="Helical" evidence="1">
    <location>
        <begin position="46"/>
        <end position="66"/>
    </location>
</feature>
<accession>A0A830F0F9</accession>
<dbReference type="RefSeq" id="WP_188879525.1">
    <property type="nucleotide sequence ID" value="NZ_BMPF01000001.1"/>
</dbReference>
<keyword evidence="3" id="KW-1185">Reference proteome</keyword>
<gene>
    <name evidence="2" type="ORF">GCM10009037_08760</name>
</gene>
<keyword evidence="1" id="KW-0812">Transmembrane</keyword>
<keyword evidence="1" id="KW-1133">Transmembrane helix</keyword>
<evidence type="ECO:0000313" key="3">
    <source>
        <dbReference type="Proteomes" id="UP000628840"/>
    </source>
</evidence>
<keyword evidence="1" id="KW-0472">Membrane</keyword>
<dbReference type="EMBL" id="BMPF01000001">
    <property type="protein sequence ID" value="GGL27419.1"/>
    <property type="molecule type" value="Genomic_DNA"/>
</dbReference>
<sequence>MADDGPTMKHRLLRAAASVVGLLALAGVTGTLVDVALLALDAPVAVAGPVSAAVAVTVVLPVADAYTPLGRDVRTDALRRAGRARLGLEVLLAAGAAFVAGGALAAAGLRLHSIFGTFVVVVLGGVAVGYGSFVLRNREFYADA</sequence>
<dbReference type="Proteomes" id="UP000628840">
    <property type="component" value="Unassembled WGS sequence"/>
</dbReference>
<feature type="transmembrane region" description="Helical" evidence="1">
    <location>
        <begin position="86"/>
        <end position="108"/>
    </location>
</feature>
<protein>
    <submittedName>
        <fullName evidence="2">Uncharacterized protein</fullName>
    </submittedName>
</protein>
<name>A0A830F0F9_9EURY</name>
<organism evidence="2 3">
    <name type="scientific">Halarchaeum grantii</name>
    <dbReference type="NCBI Taxonomy" id="1193105"/>
    <lineage>
        <taxon>Archaea</taxon>
        <taxon>Methanobacteriati</taxon>
        <taxon>Methanobacteriota</taxon>
        <taxon>Stenosarchaea group</taxon>
        <taxon>Halobacteria</taxon>
        <taxon>Halobacteriales</taxon>
        <taxon>Halobacteriaceae</taxon>
    </lineage>
</organism>
<comment type="caution">
    <text evidence="2">The sequence shown here is derived from an EMBL/GenBank/DDBJ whole genome shotgun (WGS) entry which is preliminary data.</text>
</comment>
<reference evidence="2 3" key="1">
    <citation type="journal article" date="2019" name="Int. J. Syst. Evol. Microbiol.">
        <title>The Global Catalogue of Microorganisms (GCM) 10K type strain sequencing project: providing services to taxonomists for standard genome sequencing and annotation.</title>
        <authorList>
            <consortium name="The Broad Institute Genomics Platform"/>
            <consortium name="The Broad Institute Genome Sequencing Center for Infectious Disease"/>
            <person name="Wu L."/>
            <person name="Ma J."/>
        </authorList>
    </citation>
    <scope>NUCLEOTIDE SEQUENCE [LARGE SCALE GENOMIC DNA]</scope>
    <source>
        <strain evidence="2 3">JCM 19585</strain>
    </source>
</reference>
<dbReference type="AlphaFoldDB" id="A0A830F0F9"/>
<proteinExistence type="predicted"/>
<evidence type="ECO:0000313" key="2">
    <source>
        <dbReference type="EMBL" id="GGL27419.1"/>
    </source>
</evidence>
<feature type="transmembrane region" description="Helical" evidence="1">
    <location>
        <begin position="114"/>
        <end position="135"/>
    </location>
</feature>
<evidence type="ECO:0000256" key="1">
    <source>
        <dbReference type="SAM" id="Phobius"/>
    </source>
</evidence>